<evidence type="ECO:0000256" key="1">
    <source>
        <dbReference type="SAM" id="MobiDB-lite"/>
    </source>
</evidence>
<dbReference type="EMBL" id="JH767606">
    <property type="protein sequence ID" value="EON69084.1"/>
    <property type="molecule type" value="Genomic_DNA"/>
</dbReference>
<feature type="region of interest" description="Disordered" evidence="1">
    <location>
        <begin position="63"/>
        <end position="83"/>
    </location>
</feature>
<evidence type="ECO:0008006" key="4">
    <source>
        <dbReference type="Google" id="ProtNLM"/>
    </source>
</evidence>
<name>R7Z516_CONA1</name>
<feature type="region of interest" description="Disordered" evidence="1">
    <location>
        <begin position="1"/>
        <end position="37"/>
    </location>
</feature>
<reference evidence="3" key="1">
    <citation type="submission" date="2012-06" db="EMBL/GenBank/DDBJ databases">
        <title>The genome sequence of Coniosporium apollinis CBS 100218.</title>
        <authorList>
            <consortium name="The Broad Institute Genome Sequencing Platform"/>
            <person name="Cuomo C."/>
            <person name="Gorbushina A."/>
            <person name="Noack S."/>
            <person name="Walker B."/>
            <person name="Young S.K."/>
            <person name="Zeng Q."/>
            <person name="Gargeya S."/>
            <person name="Fitzgerald M."/>
            <person name="Haas B."/>
            <person name="Abouelleil A."/>
            <person name="Alvarado L."/>
            <person name="Arachchi H.M."/>
            <person name="Berlin A.M."/>
            <person name="Chapman S.B."/>
            <person name="Goldberg J."/>
            <person name="Griggs A."/>
            <person name="Gujja S."/>
            <person name="Hansen M."/>
            <person name="Howarth C."/>
            <person name="Imamovic A."/>
            <person name="Larimer J."/>
            <person name="McCowan C."/>
            <person name="Montmayeur A."/>
            <person name="Murphy C."/>
            <person name="Neiman D."/>
            <person name="Pearson M."/>
            <person name="Priest M."/>
            <person name="Roberts A."/>
            <person name="Saif S."/>
            <person name="Shea T."/>
            <person name="Sisk P."/>
            <person name="Sykes S."/>
            <person name="Wortman J."/>
            <person name="Nusbaum C."/>
            <person name="Birren B."/>
        </authorList>
    </citation>
    <scope>NUCLEOTIDE SEQUENCE [LARGE SCALE GENOMIC DNA]</scope>
    <source>
        <strain evidence="3">CBS 100218</strain>
    </source>
</reference>
<gene>
    <name evidence="2" type="ORF">W97_08397</name>
</gene>
<dbReference type="Gene3D" id="2.60.200.20">
    <property type="match status" value="1"/>
</dbReference>
<proteinExistence type="predicted"/>
<protein>
    <recommendedName>
        <fullName evidence="4">FHA domain-containing protein</fullName>
    </recommendedName>
</protein>
<dbReference type="RefSeq" id="XP_007784401.1">
    <property type="nucleotide sequence ID" value="XM_007786211.1"/>
</dbReference>
<feature type="compositionally biased region" description="Basic and acidic residues" evidence="1">
    <location>
        <begin position="21"/>
        <end position="37"/>
    </location>
</feature>
<sequence length="373" mass="41284">MDFTNLAPDEGSWQRVCNQDQTEHPAEEATPSRDTLKIDPVELERIRRIYRAPSDHICPLDTSRNRVSLPAPSSNADSTALPPEAERARIHAEFETWRVENGWSSCLAPPGPLQSAAFAFLVPISPDALQALKILDNTLLENANACTSLTLGGPSPSCVMKLDFALLSGRDYLSFGSSRSNELTFPEADDIGHQQFLLRFEIEDGVLLLTDTSPHGTLVRNCSTGTSMLLHNDTYQLLSSTHILFGLGQRYHFRIILTENVDFQEEFQELLQTYATSIGRAGPAIQKPPAVTDQDRVRKRRRTTATCGAGCLGGSHEGETRLAKRLRTVADVADMREASFVGDMVGQTPVGYQQSPWLSWIRRAFSTVKRSVL</sequence>
<dbReference type="Proteomes" id="UP000016924">
    <property type="component" value="Unassembled WGS sequence"/>
</dbReference>
<evidence type="ECO:0000313" key="3">
    <source>
        <dbReference type="Proteomes" id="UP000016924"/>
    </source>
</evidence>
<keyword evidence="3" id="KW-1185">Reference proteome</keyword>
<dbReference type="SUPFAM" id="SSF49879">
    <property type="entry name" value="SMAD/FHA domain"/>
    <property type="match status" value="1"/>
</dbReference>
<dbReference type="InterPro" id="IPR008984">
    <property type="entry name" value="SMAD_FHA_dom_sf"/>
</dbReference>
<organism evidence="2 3">
    <name type="scientific">Coniosporium apollinis (strain CBS 100218)</name>
    <name type="common">Rock-inhabiting black yeast</name>
    <dbReference type="NCBI Taxonomy" id="1168221"/>
    <lineage>
        <taxon>Eukaryota</taxon>
        <taxon>Fungi</taxon>
        <taxon>Dikarya</taxon>
        <taxon>Ascomycota</taxon>
        <taxon>Pezizomycotina</taxon>
        <taxon>Dothideomycetes</taxon>
        <taxon>Dothideomycetes incertae sedis</taxon>
        <taxon>Coniosporium</taxon>
    </lineage>
</organism>
<dbReference type="HOGENOM" id="CLU_741887_0_0_1"/>
<dbReference type="GeneID" id="19905708"/>
<evidence type="ECO:0000313" key="2">
    <source>
        <dbReference type="EMBL" id="EON69084.1"/>
    </source>
</evidence>
<dbReference type="AlphaFoldDB" id="R7Z516"/>
<accession>R7Z516</accession>